<proteinExistence type="predicted"/>
<reference evidence="1" key="1">
    <citation type="submission" date="2021-01" db="EMBL/GenBank/DDBJ databases">
        <authorList>
            <person name="Corre E."/>
            <person name="Pelletier E."/>
            <person name="Niang G."/>
            <person name="Scheremetjew M."/>
            <person name="Finn R."/>
            <person name="Kale V."/>
            <person name="Holt S."/>
            <person name="Cochrane G."/>
            <person name="Meng A."/>
            <person name="Brown T."/>
            <person name="Cohen L."/>
        </authorList>
    </citation>
    <scope>NUCLEOTIDE SEQUENCE</scope>
    <source>
        <strain evidence="1">CCMP3107</strain>
    </source>
</reference>
<organism evidence="1">
    <name type="scientific">Heterosigma akashiwo</name>
    <name type="common">Chromophytic alga</name>
    <name type="synonym">Heterosigma carterae</name>
    <dbReference type="NCBI Taxonomy" id="2829"/>
    <lineage>
        <taxon>Eukaryota</taxon>
        <taxon>Sar</taxon>
        <taxon>Stramenopiles</taxon>
        <taxon>Ochrophyta</taxon>
        <taxon>Raphidophyceae</taxon>
        <taxon>Chattonellales</taxon>
        <taxon>Chattonellaceae</taxon>
        <taxon>Heterosigma</taxon>
    </lineage>
</organism>
<gene>
    <name evidence="1" type="ORF">HAKA00212_LOCUS25729</name>
</gene>
<evidence type="ECO:0000313" key="1">
    <source>
        <dbReference type="EMBL" id="CAE0652252.1"/>
    </source>
</evidence>
<dbReference type="EMBL" id="HBIU01059314">
    <property type="protein sequence ID" value="CAE0652252.1"/>
    <property type="molecule type" value="Transcribed_RNA"/>
</dbReference>
<name>A0A6V1WWG3_HETAK</name>
<sequence>MEPKRSKCSSFEQQSGYSSISNVLLLDQVLVFLAPNWKDLLAVAGCSRSSRDAICCYAKLNGKRSFSTFRQFDNSSLRVTAQRGDQAEYLCNFSEASTLGQKTRSVRSFGKVMQEMSSFFKKVQAKACDSGEEFDSIRFEIILWALQNNFSVACSMPEDRGVNTCKNFNLRLFGGLDREDCIFLSCLEVPSAPKIDIDKLEKYQREDFFQVPLPTADWPPVPTIASPDSSSVRVSWGFF</sequence>
<accession>A0A6V1WWG3</accession>
<dbReference type="AlphaFoldDB" id="A0A6V1WWG3"/>
<protein>
    <submittedName>
        <fullName evidence="1">Uncharacterized protein</fullName>
    </submittedName>
</protein>